<dbReference type="PROSITE" id="PS50949">
    <property type="entry name" value="HTH_GNTR"/>
    <property type="match status" value="1"/>
</dbReference>
<keyword evidence="3" id="KW-0804">Transcription</keyword>
<keyword evidence="2" id="KW-0238">DNA-binding</keyword>
<evidence type="ECO:0000313" key="5">
    <source>
        <dbReference type="EMBL" id="MBY8880941.1"/>
    </source>
</evidence>
<protein>
    <submittedName>
        <fullName evidence="5">GntR family transcriptional regulator</fullName>
    </submittedName>
</protein>
<dbReference type="InterPro" id="IPR036388">
    <property type="entry name" value="WH-like_DNA-bd_sf"/>
</dbReference>
<dbReference type="Pfam" id="PF00392">
    <property type="entry name" value="GntR"/>
    <property type="match status" value="1"/>
</dbReference>
<dbReference type="CDD" id="cd07377">
    <property type="entry name" value="WHTH_GntR"/>
    <property type="match status" value="1"/>
</dbReference>
<comment type="caution">
    <text evidence="5">The sequence shown here is derived from an EMBL/GenBank/DDBJ whole genome shotgun (WGS) entry which is preliminary data.</text>
</comment>
<dbReference type="PANTHER" id="PTHR44846:SF1">
    <property type="entry name" value="MANNOSYL-D-GLYCERATE TRANSPORT_METABOLISM SYSTEM REPRESSOR MNGR-RELATED"/>
    <property type="match status" value="1"/>
</dbReference>
<evidence type="ECO:0000259" key="4">
    <source>
        <dbReference type="PROSITE" id="PS50949"/>
    </source>
</evidence>
<dbReference type="SUPFAM" id="SSF46785">
    <property type="entry name" value="Winged helix' DNA-binding domain"/>
    <property type="match status" value="1"/>
</dbReference>
<dbReference type="EMBL" id="JAINZZ010000039">
    <property type="protein sequence ID" value="MBY8880941.1"/>
    <property type="molecule type" value="Genomic_DNA"/>
</dbReference>
<gene>
    <name evidence="5" type="ORF">K7862_25365</name>
</gene>
<name>A0ABS7QCR2_9ACTN</name>
<accession>A0ABS7QCR2</accession>
<proteinExistence type="predicted"/>
<dbReference type="Proteomes" id="UP000778578">
    <property type="component" value="Unassembled WGS sequence"/>
</dbReference>
<evidence type="ECO:0000313" key="6">
    <source>
        <dbReference type="Proteomes" id="UP000778578"/>
    </source>
</evidence>
<dbReference type="SMART" id="SM00345">
    <property type="entry name" value="HTH_GNTR"/>
    <property type="match status" value="1"/>
</dbReference>
<evidence type="ECO:0000256" key="3">
    <source>
        <dbReference type="ARBA" id="ARBA00023163"/>
    </source>
</evidence>
<dbReference type="Gene3D" id="1.10.10.10">
    <property type="entry name" value="Winged helix-like DNA-binding domain superfamily/Winged helix DNA-binding domain"/>
    <property type="match status" value="1"/>
</dbReference>
<dbReference type="PANTHER" id="PTHR44846">
    <property type="entry name" value="MANNOSYL-D-GLYCERATE TRANSPORT/METABOLISM SYSTEM REPRESSOR MNGR-RELATED"/>
    <property type="match status" value="1"/>
</dbReference>
<organism evidence="5 6">
    <name type="scientific">Actinacidiphila acidipaludis</name>
    <dbReference type="NCBI Taxonomy" id="2873382"/>
    <lineage>
        <taxon>Bacteria</taxon>
        <taxon>Bacillati</taxon>
        <taxon>Actinomycetota</taxon>
        <taxon>Actinomycetes</taxon>
        <taxon>Kitasatosporales</taxon>
        <taxon>Streptomycetaceae</taxon>
        <taxon>Actinacidiphila</taxon>
    </lineage>
</organism>
<keyword evidence="1" id="KW-0805">Transcription regulation</keyword>
<dbReference type="InterPro" id="IPR036390">
    <property type="entry name" value="WH_DNA-bd_sf"/>
</dbReference>
<sequence length="297" mass="33191">MNQEERPGVNGDQPPYLHIADVLRGEIHDGVFRVGERLPSQAQLEKRFNVSRPTVQRALTELRRDGYLDNQRGRSAEVLDWRGSVPASRATHDIPGPTLSVLEAEVAEAFEARHITIDAYSLSSETLTSALSQPLNRVLRGELSPASIRVRVLLPALDAELAIPRLVEGDERWPLARLRELVGAQAVTLESSFNQVRDLLPDIDLSVETQALPVTPLHKLYILNGKTALTGYYQVIERDVRYRKLSGTIYDVLGLDAVLFPFRADPADPESLVSRFFAESQGWFDSLWSTISRPLFG</sequence>
<dbReference type="RefSeq" id="WP_222966491.1">
    <property type="nucleotide sequence ID" value="NZ_JAINZZ010000039.1"/>
</dbReference>
<dbReference type="PRINTS" id="PR00035">
    <property type="entry name" value="HTHGNTR"/>
</dbReference>
<feature type="domain" description="HTH gntR-type" evidence="4">
    <location>
        <begin position="13"/>
        <end position="81"/>
    </location>
</feature>
<dbReference type="InterPro" id="IPR000524">
    <property type="entry name" value="Tscrpt_reg_HTH_GntR"/>
</dbReference>
<keyword evidence="6" id="KW-1185">Reference proteome</keyword>
<reference evidence="5 6" key="1">
    <citation type="submission" date="2021-08" db="EMBL/GenBank/DDBJ databases">
        <title>WGS of actinomycetes from Thailand.</title>
        <authorList>
            <person name="Thawai C."/>
        </authorList>
    </citation>
    <scope>NUCLEOTIDE SEQUENCE [LARGE SCALE GENOMIC DNA]</scope>
    <source>
        <strain evidence="5 6">PLK6-54</strain>
    </source>
</reference>
<evidence type="ECO:0000256" key="1">
    <source>
        <dbReference type="ARBA" id="ARBA00023015"/>
    </source>
</evidence>
<evidence type="ECO:0000256" key="2">
    <source>
        <dbReference type="ARBA" id="ARBA00023125"/>
    </source>
</evidence>
<dbReference type="InterPro" id="IPR050679">
    <property type="entry name" value="Bact_HTH_transcr_reg"/>
</dbReference>